<dbReference type="Gene3D" id="3.50.50.60">
    <property type="entry name" value="FAD/NAD(P)-binding domain"/>
    <property type="match status" value="2"/>
</dbReference>
<keyword evidence="11" id="KW-0001">2Fe-2S</keyword>
<comment type="cofactor">
    <cofactor evidence="2">
        <name>[4Fe-4S] cluster</name>
        <dbReference type="ChEBI" id="CHEBI:49883"/>
    </cofactor>
</comment>
<dbReference type="Proteomes" id="UP000321386">
    <property type="component" value="Unassembled WGS sequence"/>
</dbReference>
<proteinExistence type="inferred from homology"/>
<evidence type="ECO:0000256" key="1">
    <source>
        <dbReference type="ARBA" id="ARBA00001929"/>
    </source>
</evidence>
<name>A0A510URM3_9CELL</name>
<dbReference type="InterPro" id="IPR036922">
    <property type="entry name" value="Rieske_2Fe-2S_sf"/>
</dbReference>
<evidence type="ECO:0000256" key="2">
    <source>
        <dbReference type="ARBA" id="ARBA00001966"/>
    </source>
</evidence>
<dbReference type="Pfam" id="PF03460">
    <property type="entry name" value="NIR_SIR_ferr"/>
    <property type="match status" value="1"/>
</dbReference>
<evidence type="ECO:0000256" key="21">
    <source>
        <dbReference type="SAM" id="MobiDB-lite"/>
    </source>
</evidence>
<evidence type="ECO:0000256" key="12">
    <source>
        <dbReference type="ARBA" id="ARBA00022723"/>
    </source>
</evidence>
<dbReference type="GO" id="GO:0050661">
    <property type="term" value="F:NADP binding"/>
    <property type="evidence" value="ECO:0007669"/>
    <property type="project" value="InterPro"/>
</dbReference>
<evidence type="ECO:0000259" key="22">
    <source>
        <dbReference type="PROSITE" id="PS51296"/>
    </source>
</evidence>
<evidence type="ECO:0000313" key="24">
    <source>
        <dbReference type="Proteomes" id="UP000321386"/>
    </source>
</evidence>
<dbReference type="GO" id="GO:0046872">
    <property type="term" value="F:metal ion binding"/>
    <property type="evidence" value="ECO:0007669"/>
    <property type="project" value="UniProtKB-KW"/>
</dbReference>
<dbReference type="InterPro" id="IPR045854">
    <property type="entry name" value="NO2/SO3_Rdtase_4Fe4S_sf"/>
</dbReference>
<dbReference type="SUPFAM" id="SSF55124">
    <property type="entry name" value="Nitrite/Sulfite reductase N-terminal domain-like"/>
    <property type="match status" value="1"/>
</dbReference>
<dbReference type="InterPro" id="IPR006066">
    <property type="entry name" value="NO2/SO3_Rdtase_FeS/sirohaem_BS"/>
</dbReference>
<evidence type="ECO:0000256" key="20">
    <source>
        <dbReference type="ARBA" id="ARBA00049518"/>
    </source>
</evidence>
<evidence type="ECO:0000256" key="6">
    <source>
        <dbReference type="ARBA" id="ARBA00010429"/>
    </source>
</evidence>
<dbReference type="InterPro" id="IPR006067">
    <property type="entry name" value="NO2/SO3_Rdtase_4Fe4S_dom"/>
</dbReference>
<evidence type="ECO:0000256" key="3">
    <source>
        <dbReference type="ARBA" id="ARBA00001974"/>
    </source>
</evidence>
<dbReference type="NCBIfam" id="TIGR02374">
    <property type="entry name" value="nitri_red_nirB"/>
    <property type="match status" value="1"/>
</dbReference>
<dbReference type="PROSITE" id="PS00365">
    <property type="entry name" value="NIR_SIR"/>
    <property type="match status" value="1"/>
</dbReference>
<dbReference type="Pfam" id="PF13806">
    <property type="entry name" value="Rieske_2"/>
    <property type="match status" value="1"/>
</dbReference>
<dbReference type="GO" id="GO:0004497">
    <property type="term" value="F:monooxygenase activity"/>
    <property type="evidence" value="ECO:0007669"/>
    <property type="project" value="UniProtKB-ARBA"/>
</dbReference>
<dbReference type="InterPro" id="IPR012744">
    <property type="entry name" value="Nitri_red_NirB"/>
</dbReference>
<feature type="compositionally biased region" description="Low complexity" evidence="21">
    <location>
        <begin position="836"/>
        <end position="865"/>
    </location>
</feature>
<dbReference type="InterPro" id="IPR036188">
    <property type="entry name" value="FAD/NAD-bd_sf"/>
</dbReference>
<dbReference type="EC" id="1.8.7.1" evidence="7"/>
<accession>A0A510URM3</accession>
<dbReference type="GO" id="GO:0020037">
    <property type="term" value="F:heme binding"/>
    <property type="evidence" value="ECO:0007669"/>
    <property type="project" value="InterPro"/>
</dbReference>
<dbReference type="GO" id="GO:0050660">
    <property type="term" value="F:flavin adenine dinucleotide binding"/>
    <property type="evidence" value="ECO:0007669"/>
    <property type="project" value="InterPro"/>
</dbReference>
<comment type="function">
    <text evidence="4">Catalyzes the reduction of sulfite to sulfide, a step in the biosynthesis of sulfur-containing amino acids and cofactors.</text>
</comment>
<dbReference type="PANTHER" id="PTHR43809">
    <property type="entry name" value="NITRITE REDUCTASE (NADH) LARGE SUBUNIT"/>
    <property type="match status" value="1"/>
</dbReference>
<dbReference type="Gene3D" id="2.102.10.10">
    <property type="entry name" value="Rieske [2Fe-2S] iron-sulphur domain"/>
    <property type="match status" value="1"/>
</dbReference>
<dbReference type="InterPro" id="IPR041575">
    <property type="entry name" value="Rubredoxin_C"/>
</dbReference>
<evidence type="ECO:0000256" key="14">
    <source>
        <dbReference type="ARBA" id="ARBA00022827"/>
    </source>
</evidence>
<dbReference type="NCBIfam" id="TIGR02378">
    <property type="entry name" value="nirD_assim_sml"/>
    <property type="match status" value="1"/>
</dbReference>
<reference evidence="23 24" key="1">
    <citation type="submission" date="2019-07" db="EMBL/GenBank/DDBJ databases">
        <title>Whole genome shotgun sequence of Cellulomonas persica NBRC 101101.</title>
        <authorList>
            <person name="Hosoyama A."/>
            <person name="Uohara A."/>
            <person name="Ohji S."/>
            <person name="Ichikawa N."/>
        </authorList>
    </citation>
    <scope>NUCLEOTIDE SEQUENCE [LARGE SCALE GENOMIC DNA]</scope>
    <source>
        <strain evidence="23 24">NBRC 101101</strain>
    </source>
</reference>
<evidence type="ECO:0000256" key="13">
    <source>
        <dbReference type="ARBA" id="ARBA00022784"/>
    </source>
</evidence>
<dbReference type="Pfam" id="PF01077">
    <property type="entry name" value="NIR_SIR"/>
    <property type="match status" value="1"/>
</dbReference>
<dbReference type="InterPro" id="IPR007419">
    <property type="entry name" value="BFD-like_2Fe2S-bd_dom"/>
</dbReference>
<dbReference type="InterPro" id="IPR041854">
    <property type="entry name" value="BFD-like_2Fe2S-bd_dom_sf"/>
</dbReference>
<dbReference type="SUPFAM" id="SSF50022">
    <property type="entry name" value="ISP domain"/>
    <property type="match status" value="1"/>
</dbReference>
<dbReference type="InterPro" id="IPR017941">
    <property type="entry name" value="Rieske_2Fe-2S"/>
</dbReference>
<keyword evidence="9" id="KW-0349">Heme</keyword>
<dbReference type="InterPro" id="IPR052034">
    <property type="entry name" value="NasD-like"/>
</dbReference>
<dbReference type="GO" id="GO:0050311">
    <property type="term" value="F:sulfite reductase (ferredoxin) activity"/>
    <property type="evidence" value="ECO:0007669"/>
    <property type="project" value="UniProtKB-EC"/>
</dbReference>
<gene>
    <name evidence="23" type="ORF">CPE01_10050</name>
</gene>
<dbReference type="GO" id="GO:0051537">
    <property type="term" value="F:2 iron, 2 sulfur cluster binding"/>
    <property type="evidence" value="ECO:0007669"/>
    <property type="project" value="UniProtKB-KW"/>
</dbReference>
<keyword evidence="15" id="KW-0560">Oxidoreductase</keyword>
<keyword evidence="14" id="KW-0274">FAD</keyword>
<comment type="similarity">
    <text evidence="6">Belongs to the nitrite and sulfite reductase 4Fe-4S domain family.</text>
</comment>
<evidence type="ECO:0000256" key="10">
    <source>
        <dbReference type="ARBA" id="ARBA00022630"/>
    </source>
</evidence>
<dbReference type="SUPFAM" id="SSF56014">
    <property type="entry name" value="Nitrite and sulphite reductase 4Fe-4S domain-like"/>
    <property type="match status" value="1"/>
</dbReference>
<dbReference type="GO" id="GO:0042128">
    <property type="term" value="P:nitrate assimilation"/>
    <property type="evidence" value="ECO:0007669"/>
    <property type="project" value="UniProtKB-UniPathway"/>
</dbReference>
<keyword evidence="18" id="KW-0534">Nitrate assimilation</keyword>
<dbReference type="GO" id="GO:0051539">
    <property type="term" value="F:4 iron, 4 sulfur cluster binding"/>
    <property type="evidence" value="ECO:0007669"/>
    <property type="project" value="UniProtKB-KW"/>
</dbReference>
<dbReference type="PRINTS" id="PR00368">
    <property type="entry name" value="FADPNR"/>
</dbReference>
<dbReference type="InterPro" id="IPR005117">
    <property type="entry name" value="NiRdtase/SiRdtase_haem-b_fer"/>
</dbReference>
<evidence type="ECO:0000256" key="5">
    <source>
        <dbReference type="ARBA" id="ARBA00005096"/>
    </source>
</evidence>
<dbReference type="InterPro" id="IPR012748">
    <property type="entry name" value="Rieske-like_NirD"/>
</dbReference>
<protein>
    <recommendedName>
        <fullName evidence="7">assimilatory sulfite reductase (ferredoxin)</fullName>
        <ecNumber evidence="7">1.8.7.1</ecNumber>
    </recommendedName>
</protein>
<comment type="cofactor">
    <cofactor evidence="3">
        <name>FAD</name>
        <dbReference type="ChEBI" id="CHEBI:57692"/>
    </cofactor>
</comment>
<evidence type="ECO:0000256" key="11">
    <source>
        <dbReference type="ARBA" id="ARBA00022714"/>
    </source>
</evidence>
<comment type="caution">
    <text evidence="23">The sequence shown here is derived from an EMBL/GenBank/DDBJ whole genome shotgun (WGS) entry which is preliminary data.</text>
</comment>
<keyword evidence="24" id="KW-1185">Reference proteome</keyword>
<dbReference type="CDD" id="cd19944">
    <property type="entry name" value="NirB_Fer2_BFD-like_2"/>
    <property type="match status" value="1"/>
</dbReference>
<evidence type="ECO:0000256" key="9">
    <source>
        <dbReference type="ARBA" id="ARBA00022617"/>
    </source>
</evidence>
<evidence type="ECO:0000313" key="23">
    <source>
        <dbReference type="EMBL" id="GEK17272.1"/>
    </source>
</evidence>
<dbReference type="FunFam" id="3.30.413.10:FF:000007">
    <property type="entry name" value="Nitrite reductase [NAD(P)H] large subunit"/>
    <property type="match status" value="1"/>
</dbReference>
<organism evidence="23 24">
    <name type="scientific">Cellulomonas persica</name>
    <dbReference type="NCBI Taxonomy" id="76861"/>
    <lineage>
        <taxon>Bacteria</taxon>
        <taxon>Bacillati</taxon>
        <taxon>Actinomycetota</taxon>
        <taxon>Actinomycetes</taxon>
        <taxon>Micrococcales</taxon>
        <taxon>Cellulomonadaceae</taxon>
        <taxon>Cellulomonas</taxon>
    </lineage>
</organism>
<comment type="pathway">
    <text evidence="5">Nitrogen metabolism; nitrate reduction (assimilation).</text>
</comment>
<dbReference type="GO" id="GO:0008942">
    <property type="term" value="F:nitrite reductase [NAD(P)H] activity"/>
    <property type="evidence" value="ECO:0007669"/>
    <property type="project" value="InterPro"/>
</dbReference>
<comment type="cofactor">
    <cofactor evidence="19">
        <name>[2Fe-2S] cluster</name>
        <dbReference type="ChEBI" id="CHEBI:190135"/>
    </cofactor>
</comment>
<feature type="domain" description="Rieske" evidence="22">
    <location>
        <begin position="868"/>
        <end position="971"/>
    </location>
</feature>
<keyword evidence="8" id="KW-0004">4Fe-4S</keyword>
<dbReference type="AlphaFoldDB" id="A0A510URM3"/>
<keyword evidence="17" id="KW-0411">Iron-sulfur</keyword>
<dbReference type="PANTHER" id="PTHR43809:SF1">
    <property type="entry name" value="NITRITE REDUCTASE (NADH) LARGE SUBUNIT"/>
    <property type="match status" value="1"/>
</dbReference>
<dbReference type="CDD" id="cd19943">
    <property type="entry name" value="NirB_Fer2_BFD-like_1"/>
    <property type="match status" value="1"/>
</dbReference>
<dbReference type="CDD" id="cd03529">
    <property type="entry name" value="Rieske_NirD"/>
    <property type="match status" value="1"/>
</dbReference>
<keyword evidence="10" id="KW-0285">Flavoprotein</keyword>
<dbReference type="UniPathway" id="UPA00653"/>
<dbReference type="NCBIfam" id="NF011565">
    <property type="entry name" value="PRK14989.1"/>
    <property type="match status" value="1"/>
</dbReference>
<evidence type="ECO:0000256" key="16">
    <source>
        <dbReference type="ARBA" id="ARBA00023004"/>
    </source>
</evidence>
<evidence type="ECO:0000256" key="8">
    <source>
        <dbReference type="ARBA" id="ARBA00022485"/>
    </source>
</evidence>
<dbReference type="PROSITE" id="PS51296">
    <property type="entry name" value="RIESKE"/>
    <property type="match status" value="1"/>
</dbReference>
<dbReference type="PRINTS" id="PR00397">
    <property type="entry name" value="SIROHAEM"/>
</dbReference>
<keyword evidence="13" id="KW-0883">Thioether bond</keyword>
<dbReference type="Pfam" id="PF07992">
    <property type="entry name" value="Pyr_redox_2"/>
    <property type="match status" value="1"/>
</dbReference>
<evidence type="ECO:0000256" key="7">
    <source>
        <dbReference type="ARBA" id="ARBA00012353"/>
    </source>
</evidence>
<dbReference type="Pfam" id="PF04324">
    <property type="entry name" value="Fer2_BFD"/>
    <property type="match status" value="1"/>
</dbReference>
<comment type="cofactor">
    <cofactor evidence="1">
        <name>siroheme</name>
        <dbReference type="ChEBI" id="CHEBI:60052"/>
    </cofactor>
</comment>
<feature type="region of interest" description="Disordered" evidence="21">
    <location>
        <begin position="828"/>
        <end position="865"/>
    </location>
</feature>
<evidence type="ECO:0000256" key="4">
    <source>
        <dbReference type="ARBA" id="ARBA00003247"/>
    </source>
</evidence>
<dbReference type="Pfam" id="PF18267">
    <property type="entry name" value="Rubredoxin_C"/>
    <property type="match status" value="1"/>
</dbReference>
<evidence type="ECO:0000256" key="18">
    <source>
        <dbReference type="ARBA" id="ARBA00023063"/>
    </source>
</evidence>
<dbReference type="Gene3D" id="1.10.10.1100">
    <property type="entry name" value="BFD-like [2Fe-2S]-binding domain"/>
    <property type="match status" value="1"/>
</dbReference>
<evidence type="ECO:0000256" key="19">
    <source>
        <dbReference type="ARBA" id="ARBA00034078"/>
    </source>
</evidence>
<evidence type="ECO:0000256" key="17">
    <source>
        <dbReference type="ARBA" id="ARBA00023014"/>
    </source>
</evidence>
<evidence type="ECO:0000256" key="15">
    <source>
        <dbReference type="ARBA" id="ARBA00023002"/>
    </source>
</evidence>
<comment type="catalytic activity">
    <reaction evidence="20">
        <text>hydrogen sulfide + 6 oxidized [2Fe-2S]-[ferredoxin] + 3 H2O = sulfite + 6 reduced [2Fe-2S]-[ferredoxin] + 7 H(+)</text>
        <dbReference type="Rhea" id="RHEA:23132"/>
        <dbReference type="Rhea" id="RHEA-COMP:10000"/>
        <dbReference type="Rhea" id="RHEA-COMP:10001"/>
        <dbReference type="ChEBI" id="CHEBI:15377"/>
        <dbReference type="ChEBI" id="CHEBI:15378"/>
        <dbReference type="ChEBI" id="CHEBI:17359"/>
        <dbReference type="ChEBI" id="CHEBI:29919"/>
        <dbReference type="ChEBI" id="CHEBI:33737"/>
        <dbReference type="ChEBI" id="CHEBI:33738"/>
        <dbReference type="EC" id="1.8.7.1"/>
    </reaction>
</comment>
<dbReference type="GO" id="GO:0016705">
    <property type="term" value="F:oxidoreductase activity, acting on paired donors, with incorporation or reduction of molecular oxygen"/>
    <property type="evidence" value="ECO:0007669"/>
    <property type="project" value="UniProtKB-ARBA"/>
</dbReference>
<keyword evidence="16" id="KW-0408">Iron</keyword>
<dbReference type="Gene3D" id="3.30.413.10">
    <property type="entry name" value="Sulfite Reductase Hemoprotein, domain 1"/>
    <property type="match status" value="1"/>
</dbReference>
<dbReference type="PROSITE" id="PS51300">
    <property type="entry name" value="NIRD"/>
    <property type="match status" value="1"/>
</dbReference>
<dbReference type="SUPFAM" id="SSF51905">
    <property type="entry name" value="FAD/NAD(P)-binding domain"/>
    <property type="match status" value="2"/>
</dbReference>
<sequence>MVVVGAGMVAHRFAEQLVAREGDWHLTVVGDEPYAPYDRVHLSDAITGATAADLTLNPAVWDDERVELVTGDAVASIDRDARTVATRSGRVIAYDDLVLATGSWPWVPRTEGADLPGVLAYRTLDDIARIKDWVADRAAALGRPVRGAVVGGGVLGLEAAAALQHLGATATVVEFADRLMAVQLDAGGGEALRVLVAGKGMDVRTTSAATRVVPGPDGTVAGLELSTGELLDVDVVIFSTGIRPRDRLAREAGLGIGERGGVLVGPTCRSSDPQIWAIGECASHDGECAGLVAPGNAMADVVVSQLFGGPRTYTRAADGTQLKGVGVEAASFGDVLALTPGALEVTFADPVARTYRKLVVSDDARTLLGGVFVGDIALYSSLRPLLGRPLGADPSAFLAPEGGAPVSTDLPDDVVVCSCANVTAGTIRGAVTEHGCQSVAEVKTCTKAGTVCGSCVPMLTKIVNSSLEQAGVAVSHAMCEHFAMSRAELFALVRAGTGRTFSQIVATHGTGRGCAICRPVVASILSSLGVGHVLQPDQASLQDTNDHLLANLQKDGTYSVVPRMPGGEVSPEKLLALAEIARDFGLFTRVTGAQRIGMFGARQDQLPAIWRRLVDAGFESGQAYGKSLRAVKTCVGSTWCRFGVQDSSSMAVRLELRYRGLRSPHKFKVGVSGCARECAEARGKDVGVIATAAGWNVYVGGNGGFTPKHAELLAEDLDSETLVRVIDRFLALYIRSADRLQRTAPWVADFPGGMAELRAIVVDDRDRIGAELEAEIERHVAGYVDEWRATLDDPAKLAAFTPYVNAPSSTDPDLTYELRRGQPVPVTITAPPHGLTPSATTSAPTPSGTTSATTPSGTTSATTPSAPVEVCHVDDLTPERGAGALLDGVPVAVFRLADDRVLAVQQRDPFSGANVLSRGIVGDRAGRPTITSPMHKQVWDLETGECLDAVGKDPHPLRTYPTTVTAAGTVLVAP</sequence>
<dbReference type="InterPro" id="IPR036136">
    <property type="entry name" value="Nit/Sulf_reduc_fer-like_dom_sf"/>
</dbReference>
<dbReference type="InterPro" id="IPR023753">
    <property type="entry name" value="FAD/NAD-binding_dom"/>
</dbReference>
<dbReference type="EMBL" id="BJUA01000004">
    <property type="protein sequence ID" value="GEK17272.1"/>
    <property type="molecule type" value="Genomic_DNA"/>
</dbReference>
<keyword evidence="12" id="KW-0479">Metal-binding</keyword>